<comment type="subcellular location">
    <subcellularLocation>
        <location evidence="1">Nucleus</location>
    </subcellularLocation>
</comment>
<evidence type="ECO:0000256" key="4">
    <source>
        <dbReference type="ARBA" id="ARBA00022776"/>
    </source>
</evidence>
<gene>
    <name evidence="8" type="primary">Mad2l1</name>
    <name evidence="8" type="ORF">Bhyg_06778</name>
</gene>
<dbReference type="GO" id="GO:0051301">
    <property type="term" value="P:cell division"/>
    <property type="evidence" value="ECO:0007669"/>
    <property type="project" value="UniProtKB-KW"/>
</dbReference>
<reference evidence="8" key="1">
    <citation type="submission" date="2022-07" db="EMBL/GenBank/DDBJ databases">
        <authorList>
            <person name="Trinca V."/>
            <person name="Uliana J.V.C."/>
            <person name="Torres T.T."/>
            <person name="Ward R.J."/>
            <person name="Monesi N."/>
        </authorList>
    </citation>
    <scope>NUCLEOTIDE SEQUENCE</scope>
    <source>
        <strain evidence="8">HSMRA1968</strain>
        <tissue evidence="8">Whole embryos</tissue>
    </source>
</reference>
<keyword evidence="9" id="KW-1185">Reference proteome</keyword>
<evidence type="ECO:0000259" key="7">
    <source>
        <dbReference type="PROSITE" id="PS50815"/>
    </source>
</evidence>
<comment type="similarity">
    <text evidence="2">Belongs to the MAD2 family.</text>
</comment>
<dbReference type="PROSITE" id="PS50815">
    <property type="entry name" value="HORMA"/>
    <property type="match status" value="1"/>
</dbReference>
<evidence type="ECO:0000313" key="8">
    <source>
        <dbReference type="EMBL" id="KAJ6641833.1"/>
    </source>
</evidence>
<evidence type="ECO:0000256" key="6">
    <source>
        <dbReference type="ARBA" id="ARBA00023306"/>
    </source>
</evidence>
<dbReference type="GO" id="GO:0005737">
    <property type="term" value="C:cytoplasm"/>
    <property type="evidence" value="ECO:0007669"/>
    <property type="project" value="TreeGrafter"/>
</dbReference>
<dbReference type="InterPro" id="IPR045091">
    <property type="entry name" value="Mad2-like"/>
</dbReference>
<dbReference type="InterPro" id="IPR036570">
    <property type="entry name" value="HORMA_dom_sf"/>
</dbReference>
<organism evidence="8 9">
    <name type="scientific">Pseudolycoriella hygida</name>
    <dbReference type="NCBI Taxonomy" id="35572"/>
    <lineage>
        <taxon>Eukaryota</taxon>
        <taxon>Metazoa</taxon>
        <taxon>Ecdysozoa</taxon>
        <taxon>Arthropoda</taxon>
        <taxon>Hexapoda</taxon>
        <taxon>Insecta</taxon>
        <taxon>Pterygota</taxon>
        <taxon>Neoptera</taxon>
        <taxon>Endopterygota</taxon>
        <taxon>Diptera</taxon>
        <taxon>Nematocera</taxon>
        <taxon>Sciaroidea</taxon>
        <taxon>Sciaridae</taxon>
        <taxon>Pseudolycoriella</taxon>
    </lineage>
</organism>
<evidence type="ECO:0000256" key="1">
    <source>
        <dbReference type="ARBA" id="ARBA00004123"/>
    </source>
</evidence>
<keyword evidence="6" id="KW-0131">Cell cycle</keyword>
<dbReference type="Pfam" id="PF02301">
    <property type="entry name" value="HORMA"/>
    <property type="match status" value="1"/>
</dbReference>
<evidence type="ECO:0000256" key="2">
    <source>
        <dbReference type="ARBA" id="ARBA00010348"/>
    </source>
</evidence>
<dbReference type="PANTHER" id="PTHR11842">
    <property type="entry name" value="MITOTIC SPINDLE ASSEMBLY CHECKPOINT PROTEIN MAD2"/>
    <property type="match status" value="1"/>
</dbReference>
<name>A0A9Q0S2R9_9DIPT</name>
<dbReference type="OrthoDB" id="1806at2759"/>
<dbReference type="SUPFAM" id="SSF56019">
    <property type="entry name" value="The spindle assembly checkpoint protein mad2"/>
    <property type="match status" value="1"/>
</dbReference>
<dbReference type="PANTHER" id="PTHR11842:SF11">
    <property type="entry name" value="MITOTIC SPINDLE ASSEMBLY CHECKPOINT PROTEIN MAD2A"/>
    <property type="match status" value="1"/>
</dbReference>
<keyword evidence="5" id="KW-0539">Nucleus</keyword>
<accession>A0A9Q0S2R9</accession>
<proteinExistence type="inferred from homology"/>
<keyword evidence="3" id="KW-0132">Cell division</keyword>
<dbReference type="GO" id="GO:0005654">
    <property type="term" value="C:nucleoplasm"/>
    <property type="evidence" value="ECO:0007669"/>
    <property type="project" value="TreeGrafter"/>
</dbReference>
<protein>
    <submittedName>
        <fullName evidence="8">Mitotic spindle assembly checkpoint protein MAD2A</fullName>
    </submittedName>
</protein>
<dbReference type="InterPro" id="IPR003511">
    <property type="entry name" value="HORMA_dom"/>
</dbReference>
<comment type="caution">
    <text evidence="8">The sequence shown here is derived from an EMBL/GenBank/DDBJ whole genome shotgun (WGS) entry which is preliminary data.</text>
</comment>
<dbReference type="AlphaFoldDB" id="A0A9Q0S2R9"/>
<dbReference type="GO" id="GO:0000776">
    <property type="term" value="C:kinetochore"/>
    <property type="evidence" value="ECO:0007669"/>
    <property type="project" value="TreeGrafter"/>
</dbReference>
<keyword evidence="4" id="KW-0498">Mitosis</keyword>
<dbReference type="Gene3D" id="3.30.900.10">
    <property type="entry name" value="HORMA domain"/>
    <property type="match status" value="1"/>
</dbReference>
<evidence type="ECO:0000256" key="3">
    <source>
        <dbReference type="ARBA" id="ARBA00022618"/>
    </source>
</evidence>
<sequence length="206" mass="23372">MTSTLQATKNAITLKGSTAIVSDYLKYGINSILFQRGIYPPEDFQSTQQYGLTILVSTDQKIQKFLQSILEQIETFLNRNELEKISMIITDAHTKETLECWDFTVEVDDTSVVNQENIKNAKDLKRIQMEIGSVMRQIGATVSYLPLLDNICSFDILLQTKDTTEVPEKWDETKPVCIQNAQSVQLRSFSTGVHTVNTAVSYKYNN</sequence>
<evidence type="ECO:0000256" key="5">
    <source>
        <dbReference type="ARBA" id="ARBA00023242"/>
    </source>
</evidence>
<dbReference type="EMBL" id="WJQU01000002">
    <property type="protein sequence ID" value="KAJ6641833.1"/>
    <property type="molecule type" value="Genomic_DNA"/>
</dbReference>
<dbReference type="GO" id="GO:0007094">
    <property type="term" value="P:mitotic spindle assembly checkpoint signaling"/>
    <property type="evidence" value="ECO:0007669"/>
    <property type="project" value="TreeGrafter"/>
</dbReference>
<dbReference type="Proteomes" id="UP001151699">
    <property type="component" value="Chromosome B"/>
</dbReference>
<evidence type="ECO:0000313" key="9">
    <source>
        <dbReference type="Proteomes" id="UP001151699"/>
    </source>
</evidence>
<feature type="domain" description="HORMA" evidence="7">
    <location>
        <begin position="15"/>
        <end position="200"/>
    </location>
</feature>